<reference evidence="1" key="1">
    <citation type="submission" date="2020-04" db="EMBL/GenBank/DDBJ databases">
        <authorList>
            <person name="Chiriac C."/>
            <person name="Salcher M."/>
            <person name="Ghai R."/>
            <person name="Kavagutti S V."/>
        </authorList>
    </citation>
    <scope>NUCLEOTIDE SEQUENCE</scope>
</reference>
<sequence length="98" mass="11852">MKITSFEEWAVSLEQERLVDSHSVEAFGWVIEDEYEARMSEALEYFGQRPDFLAQECLEHLIELDELETRFIRLEEYEKCAVIRDVKAELKVRYKQWM</sequence>
<evidence type="ECO:0000313" key="1">
    <source>
        <dbReference type="EMBL" id="CAB4159410.1"/>
    </source>
</evidence>
<gene>
    <name evidence="1" type="ORF">UFOVP699_146</name>
</gene>
<protein>
    <submittedName>
        <fullName evidence="1">Uncharacterized protein</fullName>
    </submittedName>
</protein>
<dbReference type="EMBL" id="LR796670">
    <property type="protein sequence ID" value="CAB4159410.1"/>
    <property type="molecule type" value="Genomic_DNA"/>
</dbReference>
<accession>A0A6J5NI07</accession>
<proteinExistence type="predicted"/>
<organism evidence="1">
    <name type="scientific">uncultured Caudovirales phage</name>
    <dbReference type="NCBI Taxonomy" id="2100421"/>
    <lineage>
        <taxon>Viruses</taxon>
        <taxon>Duplodnaviria</taxon>
        <taxon>Heunggongvirae</taxon>
        <taxon>Uroviricota</taxon>
        <taxon>Caudoviricetes</taxon>
        <taxon>Peduoviridae</taxon>
        <taxon>Maltschvirus</taxon>
        <taxon>Maltschvirus maltsch</taxon>
    </lineage>
</organism>
<name>A0A6J5NI07_9CAUD</name>